<gene>
    <name evidence="1" type="ORF">LAZ67_21001399</name>
</gene>
<organism evidence="1 2">
    <name type="scientific">Cordylochernes scorpioides</name>
    <dbReference type="NCBI Taxonomy" id="51811"/>
    <lineage>
        <taxon>Eukaryota</taxon>
        <taxon>Metazoa</taxon>
        <taxon>Ecdysozoa</taxon>
        <taxon>Arthropoda</taxon>
        <taxon>Chelicerata</taxon>
        <taxon>Arachnida</taxon>
        <taxon>Pseudoscorpiones</taxon>
        <taxon>Cheliferoidea</taxon>
        <taxon>Chernetidae</taxon>
        <taxon>Cordylochernes</taxon>
    </lineage>
</organism>
<dbReference type="EMBL" id="CP092883">
    <property type="protein sequence ID" value="UYV82229.1"/>
    <property type="molecule type" value="Genomic_DNA"/>
</dbReference>
<sequence>MLSLGLHYVPPNKPDIPRFIAGVEGALNNLNHMEALRIRHAVTQVLRKPYHLVSYARGHRSLIHKLKKTRSLVITKADKRNQTVLLNRADYEGKMMTILADTSTFTNISTPAKDAIVKYYKSSLRNLMRAKLITKEQLTQFTGSLTQDAYMYGAPKIHKPGVPLRPIIAYHLSPAYTLAKYLAHLLTPS</sequence>
<evidence type="ECO:0000313" key="2">
    <source>
        <dbReference type="Proteomes" id="UP001235939"/>
    </source>
</evidence>
<evidence type="ECO:0008006" key="3">
    <source>
        <dbReference type="Google" id="ProtNLM"/>
    </source>
</evidence>
<keyword evidence="2" id="KW-1185">Reference proteome</keyword>
<protein>
    <recommendedName>
        <fullName evidence="3">Reverse transcriptase</fullName>
    </recommendedName>
</protein>
<evidence type="ECO:0000313" key="1">
    <source>
        <dbReference type="EMBL" id="UYV82229.1"/>
    </source>
</evidence>
<reference evidence="1 2" key="1">
    <citation type="submission" date="2022-01" db="EMBL/GenBank/DDBJ databases">
        <title>A chromosomal length assembly of Cordylochernes scorpioides.</title>
        <authorList>
            <person name="Zeh D."/>
            <person name="Zeh J."/>
        </authorList>
    </citation>
    <scope>NUCLEOTIDE SEQUENCE [LARGE SCALE GENOMIC DNA]</scope>
    <source>
        <strain evidence="1">IN4F17</strain>
        <tissue evidence="1">Whole Body</tissue>
    </source>
</reference>
<dbReference type="Proteomes" id="UP001235939">
    <property type="component" value="Chromosome 21"/>
</dbReference>
<name>A0ABY6LM18_9ARAC</name>
<proteinExistence type="predicted"/>
<accession>A0ABY6LM18</accession>